<dbReference type="EMBL" id="JACYGY010000001">
    <property type="protein sequence ID" value="MBE9461610.1"/>
    <property type="molecule type" value="Genomic_DNA"/>
</dbReference>
<dbReference type="Proteomes" id="UP000634134">
    <property type="component" value="Unassembled WGS sequence"/>
</dbReference>
<dbReference type="RefSeq" id="WP_194119878.1">
    <property type="nucleotide sequence ID" value="NZ_JACYGY010000001.1"/>
</dbReference>
<sequence length="118" mass="13546">MAIQRTCMALDLIDDENLILAYEQIHQPESIWPEIPVGIRDAGIVDMQIYRIGTRLFMIVDYDENTNLKAAFEKMGTMPRQPEWAALMAGFQTKLPEAKADEHWAAMKPVFLLNDHVQ</sequence>
<dbReference type="InterPro" id="IPR008000">
    <property type="entry name" value="Rham/fucose_mutarotase"/>
</dbReference>
<keyword evidence="2" id="KW-1185">Reference proteome</keyword>
<evidence type="ECO:0000313" key="1">
    <source>
        <dbReference type="EMBL" id="MBE9461610.1"/>
    </source>
</evidence>
<organism evidence="1 2">
    <name type="scientific">Dyadobacter subterraneus</name>
    <dbReference type="NCBI Taxonomy" id="2773304"/>
    <lineage>
        <taxon>Bacteria</taxon>
        <taxon>Pseudomonadati</taxon>
        <taxon>Bacteroidota</taxon>
        <taxon>Cytophagia</taxon>
        <taxon>Cytophagales</taxon>
        <taxon>Spirosomataceae</taxon>
        <taxon>Dyadobacter</taxon>
    </lineage>
</organism>
<dbReference type="PANTHER" id="PTHR43239:SF1">
    <property type="entry name" value="UPF0734 PROTEIN DDB_G0273871_DDB_G0273177"/>
    <property type="match status" value="1"/>
</dbReference>
<dbReference type="InterPro" id="IPR052996">
    <property type="entry name" value="Carb_Metab_Mutarotase"/>
</dbReference>
<comment type="caution">
    <text evidence="1">The sequence shown here is derived from an EMBL/GenBank/DDBJ whole genome shotgun (WGS) entry which is preliminary data.</text>
</comment>
<proteinExistence type="predicted"/>
<dbReference type="Pfam" id="PF05336">
    <property type="entry name" value="rhaM"/>
    <property type="match status" value="1"/>
</dbReference>
<dbReference type="Gene3D" id="3.30.70.100">
    <property type="match status" value="1"/>
</dbReference>
<name>A0ABR9W809_9BACT</name>
<protein>
    <submittedName>
        <fullName evidence="1">L-rhamnose mutarotase</fullName>
    </submittedName>
</protein>
<dbReference type="PANTHER" id="PTHR43239">
    <property type="entry name" value="UPF0734 PROTEIN DDB_G0273871/DDB_G0273177"/>
    <property type="match status" value="1"/>
</dbReference>
<evidence type="ECO:0000313" key="2">
    <source>
        <dbReference type="Proteomes" id="UP000634134"/>
    </source>
</evidence>
<reference evidence="2" key="1">
    <citation type="submission" date="2023-07" db="EMBL/GenBank/DDBJ databases">
        <title>Dyadobacter sp. nov 'subterranea' isolated from contaminted grondwater.</title>
        <authorList>
            <person name="Szabo I."/>
            <person name="Al-Omari J."/>
            <person name="Szerdahelyi S.G."/>
            <person name="Rado J."/>
        </authorList>
    </citation>
    <scope>NUCLEOTIDE SEQUENCE [LARGE SCALE GENOMIC DNA]</scope>
    <source>
        <strain evidence="2">UP-52</strain>
    </source>
</reference>
<dbReference type="SUPFAM" id="SSF54909">
    <property type="entry name" value="Dimeric alpha+beta barrel"/>
    <property type="match status" value="1"/>
</dbReference>
<dbReference type="InterPro" id="IPR011008">
    <property type="entry name" value="Dimeric_a/b-barrel"/>
</dbReference>
<gene>
    <name evidence="1" type="ORF">IEE83_06925</name>
</gene>
<accession>A0ABR9W809</accession>